<accession>A0AAV2G9T6</accession>
<feature type="region of interest" description="Disordered" evidence="1">
    <location>
        <begin position="171"/>
        <end position="192"/>
    </location>
</feature>
<name>A0AAV2G9T6_9ROSI</name>
<dbReference type="AlphaFoldDB" id="A0AAV2G9T6"/>
<proteinExistence type="predicted"/>
<evidence type="ECO:0000313" key="3">
    <source>
        <dbReference type="Proteomes" id="UP001497516"/>
    </source>
</evidence>
<gene>
    <name evidence="2" type="ORF">LTRI10_LOCUS46635</name>
</gene>
<dbReference type="Proteomes" id="UP001497516">
    <property type="component" value="Chromosome 8"/>
</dbReference>
<protein>
    <submittedName>
        <fullName evidence="2">Uncharacterized protein</fullName>
    </submittedName>
</protein>
<evidence type="ECO:0000313" key="2">
    <source>
        <dbReference type="EMBL" id="CAL1406942.1"/>
    </source>
</evidence>
<organism evidence="2 3">
    <name type="scientific">Linum trigynum</name>
    <dbReference type="NCBI Taxonomy" id="586398"/>
    <lineage>
        <taxon>Eukaryota</taxon>
        <taxon>Viridiplantae</taxon>
        <taxon>Streptophyta</taxon>
        <taxon>Embryophyta</taxon>
        <taxon>Tracheophyta</taxon>
        <taxon>Spermatophyta</taxon>
        <taxon>Magnoliopsida</taxon>
        <taxon>eudicotyledons</taxon>
        <taxon>Gunneridae</taxon>
        <taxon>Pentapetalae</taxon>
        <taxon>rosids</taxon>
        <taxon>fabids</taxon>
        <taxon>Malpighiales</taxon>
        <taxon>Linaceae</taxon>
        <taxon>Linum</taxon>
    </lineage>
</organism>
<sequence length="192" mass="22356">MSKQPLAKMLQPRIIPQSPSNWAIKEHMLHRFRLRPTNQTSRMNLDVPLPKCFSGRQDPVKDLPQEYFQLRGDRILPQSNPTGFIHPTPKRTPPPTCFIQQNCQMVGRLHRENPFRRVMPNQTIFHLMTRERNLFDSTTSRRIKPLAKPMATSFPSRRAYNNCNHQLSIIQQNPSAKSRGVRMQPGHPTSMK</sequence>
<reference evidence="2 3" key="1">
    <citation type="submission" date="2024-04" db="EMBL/GenBank/DDBJ databases">
        <authorList>
            <person name="Fracassetti M."/>
        </authorList>
    </citation>
    <scope>NUCLEOTIDE SEQUENCE [LARGE SCALE GENOMIC DNA]</scope>
</reference>
<dbReference type="EMBL" id="OZ034821">
    <property type="protein sequence ID" value="CAL1406942.1"/>
    <property type="molecule type" value="Genomic_DNA"/>
</dbReference>
<keyword evidence="3" id="KW-1185">Reference proteome</keyword>
<evidence type="ECO:0000256" key="1">
    <source>
        <dbReference type="SAM" id="MobiDB-lite"/>
    </source>
</evidence>